<comment type="caution">
    <text evidence="1">The sequence shown here is derived from an EMBL/GenBank/DDBJ whole genome shotgun (WGS) entry which is preliminary data.</text>
</comment>
<proteinExistence type="predicted"/>
<evidence type="ECO:0000313" key="2">
    <source>
        <dbReference type="Proteomes" id="UP000007148"/>
    </source>
</evidence>
<dbReference type="EMBL" id="CAFZ01000004">
    <property type="protein sequence ID" value="CCA66664.1"/>
    <property type="molecule type" value="Genomic_DNA"/>
</dbReference>
<sequence length="91" mass="9680">MIPASQLGSSLAGSLTLYALSRGFQHGPTAEKIGDLLLNNLNSPFGAICTVLLAQSSSPLLDIIKALPISYDRINHFNINAQTQRDLLATS</sequence>
<dbReference type="InParanoid" id="G4T5P1"/>
<protein>
    <submittedName>
        <fullName evidence="1">Uncharacterized protein</fullName>
    </submittedName>
</protein>
<keyword evidence="2" id="KW-1185">Reference proteome</keyword>
<organism evidence="1 2">
    <name type="scientific">Serendipita indica (strain DSM 11827)</name>
    <name type="common">Root endophyte fungus</name>
    <name type="synonym">Piriformospora indica</name>
    <dbReference type="NCBI Taxonomy" id="1109443"/>
    <lineage>
        <taxon>Eukaryota</taxon>
        <taxon>Fungi</taxon>
        <taxon>Dikarya</taxon>
        <taxon>Basidiomycota</taxon>
        <taxon>Agaricomycotina</taxon>
        <taxon>Agaricomycetes</taxon>
        <taxon>Sebacinales</taxon>
        <taxon>Serendipitaceae</taxon>
        <taxon>Serendipita</taxon>
    </lineage>
</organism>
<accession>G4T5P1</accession>
<gene>
    <name evidence="1" type="ORF">PIIN_00346</name>
</gene>
<dbReference type="Proteomes" id="UP000007148">
    <property type="component" value="Unassembled WGS sequence"/>
</dbReference>
<dbReference type="HOGENOM" id="CLU_2427854_0_0_1"/>
<name>G4T5P1_SERID</name>
<reference evidence="1 2" key="1">
    <citation type="journal article" date="2011" name="PLoS Pathog.">
        <title>Endophytic Life Strategies Decoded by Genome and Transcriptome Analyses of the Mutualistic Root Symbiont Piriformospora indica.</title>
        <authorList>
            <person name="Zuccaro A."/>
            <person name="Lahrmann U."/>
            <person name="Guldener U."/>
            <person name="Langen G."/>
            <person name="Pfiffi S."/>
            <person name="Biedenkopf D."/>
            <person name="Wong P."/>
            <person name="Samans B."/>
            <person name="Grimm C."/>
            <person name="Basiewicz M."/>
            <person name="Murat C."/>
            <person name="Martin F."/>
            <person name="Kogel K.H."/>
        </authorList>
    </citation>
    <scope>NUCLEOTIDE SEQUENCE [LARGE SCALE GENOMIC DNA]</scope>
    <source>
        <strain evidence="1 2">DSM 11827</strain>
    </source>
</reference>
<dbReference type="AlphaFoldDB" id="G4T5P1"/>
<evidence type="ECO:0000313" key="1">
    <source>
        <dbReference type="EMBL" id="CCA66664.1"/>
    </source>
</evidence>